<evidence type="ECO:0000256" key="1">
    <source>
        <dbReference type="SAM" id="Phobius"/>
    </source>
</evidence>
<proteinExistence type="predicted"/>
<dbReference type="AlphaFoldDB" id="A0A6G0XUP0"/>
<keyword evidence="1" id="KW-0472">Membrane</keyword>
<gene>
    <name evidence="2" type="ORF">Ae201684_000782</name>
</gene>
<feature type="transmembrane region" description="Helical" evidence="1">
    <location>
        <begin position="62"/>
        <end position="83"/>
    </location>
</feature>
<evidence type="ECO:0000313" key="3">
    <source>
        <dbReference type="Proteomes" id="UP000481153"/>
    </source>
</evidence>
<organism evidence="2 3">
    <name type="scientific">Aphanomyces euteiches</name>
    <dbReference type="NCBI Taxonomy" id="100861"/>
    <lineage>
        <taxon>Eukaryota</taxon>
        <taxon>Sar</taxon>
        <taxon>Stramenopiles</taxon>
        <taxon>Oomycota</taxon>
        <taxon>Saprolegniomycetes</taxon>
        <taxon>Saprolegniales</taxon>
        <taxon>Verrucalvaceae</taxon>
        <taxon>Aphanomyces</taxon>
    </lineage>
</organism>
<evidence type="ECO:0000313" key="2">
    <source>
        <dbReference type="EMBL" id="KAF0744294.1"/>
    </source>
</evidence>
<evidence type="ECO:0008006" key="4">
    <source>
        <dbReference type="Google" id="ProtNLM"/>
    </source>
</evidence>
<accession>A0A6G0XUP0</accession>
<protein>
    <recommendedName>
        <fullName evidence="4">Copper transporter</fullName>
    </recommendedName>
</protein>
<name>A0A6G0XUP0_9STRA</name>
<keyword evidence="3" id="KW-1185">Reference proteome</keyword>
<keyword evidence="1" id="KW-1133">Transmembrane helix</keyword>
<dbReference type="VEuPathDB" id="FungiDB:AeMF1_008526"/>
<dbReference type="OrthoDB" id="62379at2759"/>
<dbReference type="EMBL" id="VJMJ01000009">
    <property type="protein sequence ID" value="KAF0744294.1"/>
    <property type="molecule type" value="Genomic_DNA"/>
</dbReference>
<sequence length="121" mass="13726">MEWMVWTAIETSCTCAMLFAMCVATSVVAQYCEFHFIRYAKQSSWIPEAFKSRSVVDQQNSFYEAFVLVSISVWCATVLGISLFDLPSRVTLGVVYSFYTGGLFGLAHFFKQNYLVISAHE</sequence>
<dbReference type="Proteomes" id="UP000481153">
    <property type="component" value="Unassembled WGS sequence"/>
</dbReference>
<keyword evidence="1" id="KW-0812">Transmembrane</keyword>
<feature type="transmembrane region" description="Helical" evidence="1">
    <location>
        <begin position="90"/>
        <end position="110"/>
    </location>
</feature>
<reference evidence="2 3" key="1">
    <citation type="submission" date="2019-07" db="EMBL/GenBank/DDBJ databases">
        <title>Genomics analysis of Aphanomyces spp. identifies a new class of oomycete effector associated with host adaptation.</title>
        <authorList>
            <person name="Gaulin E."/>
        </authorList>
    </citation>
    <scope>NUCLEOTIDE SEQUENCE [LARGE SCALE GENOMIC DNA]</scope>
    <source>
        <strain evidence="2 3">ATCC 201684</strain>
    </source>
</reference>
<comment type="caution">
    <text evidence="2">The sequence shown here is derived from an EMBL/GenBank/DDBJ whole genome shotgun (WGS) entry which is preliminary data.</text>
</comment>